<organism evidence="3">
    <name type="scientific">freshwater metagenome</name>
    <dbReference type="NCBI Taxonomy" id="449393"/>
    <lineage>
        <taxon>unclassified sequences</taxon>
        <taxon>metagenomes</taxon>
        <taxon>ecological metagenomes</taxon>
    </lineage>
</organism>
<evidence type="ECO:0000313" key="3">
    <source>
        <dbReference type="EMBL" id="CAB4631349.1"/>
    </source>
</evidence>
<dbReference type="EMBL" id="CAEZVJ010000081">
    <property type="protein sequence ID" value="CAB4631349.1"/>
    <property type="molecule type" value="Genomic_DNA"/>
</dbReference>
<evidence type="ECO:0000259" key="2">
    <source>
        <dbReference type="Pfam" id="PF13794"/>
    </source>
</evidence>
<accession>A0A6J6J5H0</accession>
<dbReference type="Gene3D" id="1.20.1260.10">
    <property type="match status" value="1"/>
</dbReference>
<name>A0A6J6J5H0_9ZZZZ</name>
<reference evidence="3" key="1">
    <citation type="submission" date="2020-05" db="EMBL/GenBank/DDBJ databases">
        <authorList>
            <person name="Chiriac C."/>
            <person name="Salcher M."/>
            <person name="Ghai R."/>
            <person name="Kavagutti S V."/>
        </authorList>
    </citation>
    <scope>NUCLEOTIDE SEQUENCE</scope>
</reference>
<evidence type="ECO:0000256" key="1">
    <source>
        <dbReference type="SAM" id="MobiDB-lite"/>
    </source>
</evidence>
<proteinExistence type="predicted"/>
<dbReference type="InterPro" id="IPR012347">
    <property type="entry name" value="Ferritin-like"/>
</dbReference>
<dbReference type="AlphaFoldDB" id="A0A6J6J5H0"/>
<gene>
    <name evidence="3" type="ORF">UFOPK1961_00774</name>
</gene>
<feature type="region of interest" description="Disordered" evidence="1">
    <location>
        <begin position="1"/>
        <end position="20"/>
    </location>
</feature>
<dbReference type="Pfam" id="PF13794">
    <property type="entry name" value="MiaE_2"/>
    <property type="match status" value="1"/>
</dbReference>
<protein>
    <submittedName>
        <fullName evidence="3">Unannotated protein</fullName>
    </submittedName>
</protein>
<feature type="compositionally biased region" description="Low complexity" evidence="1">
    <location>
        <begin position="11"/>
        <end position="20"/>
    </location>
</feature>
<dbReference type="InterPro" id="IPR059125">
    <property type="entry name" value="Ferritin_actino"/>
</dbReference>
<feature type="domain" description="Ferritin-like" evidence="2">
    <location>
        <begin position="43"/>
        <end position="200"/>
    </location>
</feature>
<sequence>MVASLFRKSGRSSTSGSRSRSRVANASARVEFTELAPSPDVFLGQSAYLFLRYAESAARHAHDATDLETESTLAIVAEECFVRFSALAATLDKLKVDRLAAMSPFIAPTREFERRTRGRNWVERLACTWVTMAFLQDFWRRLAQGLPAKIRADVIAALDNDRMIDVLRTELERRIALEPGLRPSLALWSRRLIGDTMLMAESALLPSTHRATRADGLGTVFTELITSHSLRMDALGLTA</sequence>